<dbReference type="Gene3D" id="2.40.40.10">
    <property type="entry name" value="RlpA-like domain"/>
    <property type="match status" value="1"/>
</dbReference>
<dbReference type="Proteomes" id="UP000298030">
    <property type="component" value="Unassembled WGS sequence"/>
</dbReference>
<dbReference type="InterPro" id="IPR051477">
    <property type="entry name" value="Expansin_CellWall"/>
</dbReference>
<evidence type="ECO:0000256" key="3">
    <source>
        <dbReference type="SAM" id="SignalP"/>
    </source>
</evidence>
<gene>
    <name evidence="4" type="ORF">FA13DRAFT_1232538</name>
</gene>
<name>A0A4Y7TQH7_COPMI</name>
<feature type="region of interest" description="Disordered" evidence="2">
    <location>
        <begin position="144"/>
        <end position="235"/>
    </location>
</feature>
<feature type="compositionally biased region" description="Low complexity" evidence="2">
    <location>
        <begin position="196"/>
        <end position="216"/>
    </location>
</feature>
<dbReference type="PANTHER" id="PTHR31836:SF28">
    <property type="entry name" value="SRCR DOMAIN-CONTAINING PROTEIN-RELATED"/>
    <property type="match status" value="1"/>
</dbReference>
<dbReference type="CDD" id="cd22191">
    <property type="entry name" value="DPBB_RlpA_EXP_N-like"/>
    <property type="match status" value="1"/>
</dbReference>
<evidence type="ECO:0000313" key="5">
    <source>
        <dbReference type="Proteomes" id="UP000298030"/>
    </source>
</evidence>
<accession>A0A4Y7TQH7</accession>
<protein>
    <recommendedName>
        <fullName evidence="6">RlpA-like protein double-psi beta-barrel domain-containing protein</fullName>
    </recommendedName>
</protein>
<dbReference type="STRING" id="71717.A0A4Y7TQH7"/>
<keyword evidence="5" id="KW-1185">Reference proteome</keyword>
<evidence type="ECO:0000313" key="4">
    <source>
        <dbReference type="EMBL" id="TEB36178.1"/>
    </source>
</evidence>
<dbReference type="PROSITE" id="PS51257">
    <property type="entry name" value="PROKAR_LIPOPROTEIN"/>
    <property type="match status" value="1"/>
</dbReference>
<feature type="signal peptide" evidence="3">
    <location>
        <begin position="1"/>
        <end position="30"/>
    </location>
</feature>
<dbReference type="SUPFAM" id="SSF50685">
    <property type="entry name" value="Barwin-like endoglucanases"/>
    <property type="match status" value="1"/>
</dbReference>
<evidence type="ECO:0008006" key="6">
    <source>
        <dbReference type="Google" id="ProtNLM"/>
    </source>
</evidence>
<organism evidence="4 5">
    <name type="scientific">Coprinellus micaceus</name>
    <name type="common">Glistening ink-cap mushroom</name>
    <name type="synonym">Coprinus micaceus</name>
    <dbReference type="NCBI Taxonomy" id="71717"/>
    <lineage>
        <taxon>Eukaryota</taxon>
        <taxon>Fungi</taxon>
        <taxon>Dikarya</taxon>
        <taxon>Basidiomycota</taxon>
        <taxon>Agaricomycotina</taxon>
        <taxon>Agaricomycetes</taxon>
        <taxon>Agaricomycetidae</taxon>
        <taxon>Agaricales</taxon>
        <taxon>Agaricineae</taxon>
        <taxon>Psathyrellaceae</taxon>
        <taxon>Coprinellus</taxon>
    </lineage>
</organism>
<dbReference type="EMBL" id="QPFP01000006">
    <property type="protein sequence ID" value="TEB36178.1"/>
    <property type="molecule type" value="Genomic_DNA"/>
</dbReference>
<proteinExistence type="predicted"/>
<feature type="chain" id="PRO_5021309442" description="RlpA-like protein double-psi beta-barrel domain-containing protein" evidence="3">
    <location>
        <begin position="31"/>
        <end position="271"/>
    </location>
</feature>
<sequence>MVKGYISSPWASTSSIALMLLCACVGVVSAVPLASERSVARISANATRLAKRFDGARFTFYDAGLGACGEVNSNSDFIVALNIVQWDNRAHCGERITISYGGRTATARITDLCPGCPYGGLDLSRGLFSYFASQDLGVIHGTWNFGSSGGGSAPRPTTTTTTRRTTTISSHTTRSSTTRPHSTTSRSTRPSPPPTSTHTTTSRTRSQTSSTSSSSSNSIPAPVEPTPSPASSASRDGQINLDALQKLSFILLKLGAMIANFAKESEQPGAS</sequence>
<comment type="caution">
    <text evidence="4">The sequence shown here is derived from an EMBL/GenBank/DDBJ whole genome shotgun (WGS) entry which is preliminary data.</text>
</comment>
<evidence type="ECO:0000256" key="2">
    <source>
        <dbReference type="SAM" id="MobiDB-lite"/>
    </source>
</evidence>
<dbReference type="OrthoDB" id="623670at2759"/>
<keyword evidence="1 3" id="KW-0732">Signal</keyword>
<dbReference type="InterPro" id="IPR036908">
    <property type="entry name" value="RlpA-like_sf"/>
</dbReference>
<dbReference type="PANTHER" id="PTHR31836">
    <property type="match status" value="1"/>
</dbReference>
<reference evidence="4 5" key="1">
    <citation type="journal article" date="2019" name="Nat. Ecol. Evol.">
        <title>Megaphylogeny resolves global patterns of mushroom evolution.</title>
        <authorList>
            <person name="Varga T."/>
            <person name="Krizsan K."/>
            <person name="Foldi C."/>
            <person name="Dima B."/>
            <person name="Sanchez-Garcia M."/>
            <person name="Sanchez-Ramirez S."/>
            <person name="Szollosi G.J."/>
            <person name="Szarkandi J.G."/>
            <person name="Papp V."/>
            <person name="Albert L."/>
            <person name="Andreopoulos W."/>
            <person name="Angelini C."/>
            <person name="Antonin V."/>
            <person name="Barry K.W."/>
            <person name="Bougher N.L."/>
            <person name="Buchanan P."/>
            <person name="Buyck B."/>
            <person name="Bense V."/>
            <person name="Catcheside P."/>
            <person name="Chovatia M."/>
            <person name="Cooper J."/>
            <person name="Damon W."/>
            <person name="Desjardin D."/>
            <person name="Finy P."/>
            <person name="Geml J."/>
            <person name="Haridas S."/>
            <person name="Hughes K."/>
            <person name="Justo A."/>
            <person name="Karasinski D."/>
            <person name="Kautmanova I."/>
            <person name="Kiss B."/>
            <person name="Kocsube S."/>
            <person name="Kotiranta H."/>
            <person name="LaButti K.M."/>
            <person name="Lechner B.E."/>
            <person name="Liimatainen K."/>
            <person name="Lipzen A."/>
            <person name="Lukacs Z."/>
            <person name="Mihaltcheva S."/>
            <person name="Morgado L.N."/>
            <person name="Niskanen T."/>
            <person name="Noordeloos M.E."/>
            <person name="Ohm R.A."/>
            <person name="Ortiz-Santana B."/>
            <person name="Ovrebo C."/>
            <person name="Racz N."/>
            <person name="Riley R."/>
            <person name="Savchenko A."/>
            <person name="Shiryaev A."/>
            <person name="Soop K."/>
            <person name="Spirin V."/>
            <person name="Szebenyi C."/>
            <person name="Tomsovsky M."/>
            <person name="Tulloss R.E."/>
            <person name="Uehling J."/>
            <person name="Grigoriev I.V."/>
            <person name="Vagvolgyi C."/>
            <person name="Papp T."/>
            <person name="Martin F.M."/>
            <person name="Miettinen O."/>
            <person name="Hibbett D.S."/>
            <person name="Nagy L.G."/>
        </authorList>
    </citation>
    <scope>NUCLEOTIDE SEQUENCE [LARGE SCALE GENOMIC DNA]</scope>
    <source>
        <strain evidence="4 5">FP101781</strain>
    </source>
</reference>
<dbReference type="AlphaFoldDB" id="A0A4Y7TQH7"/>
<feature type="compositionally biased region" description="Low complexity" evidence="2">
    <location>
        <begin position="154"/>
        <end position="189"/>
    </location>
</feature>
<evidence type="ECO:0000256" key="1">
    <source>
        <dbReference type="ARBA" id="ARBA00022729"/>
    </source>
</evidence>